<evidence type="ECO:0000256" key="1">
    <source>
        <dbReference type="SAM" id="Phobius"/>
    </source>
</evidence>
<reference evidence="2 3" key="1">
    <citation type="submission" date="2019-07" db="EMBL/GenBank/DDBJ databases">
        <title>The pathways for chlorine oxyanion respiration interact through the shared metabolite chlorate.</title>
        <authorList>
            <person name="Barnum T.P."/>
            <person name="Cheng Y."/>
            <person name="Hill K.A."/>
            <person name="Lucas L.N."/>
            <person name="Carlson H.K."/>
            <person name="Coates J.D."/>
        </authorList>
    </citation>
    <scope>NUCLEOTIDE SEQUENCE [LARGE SCALE GENOMIC DNA]</scope>
    <source>
        <strain evidence="2 3">SFB-1</strain>
    </source>
</reference>
<gene>
    <name evidence="2" type="ORF">FHP89_08520</name>
</gene>
<dbReference type="EMBL" id="VMNI01000007">
    <property type="protein sequence ID" value="TVO77351.1"/>
    <property type="molecule type" value="Genomic_DNA"/>
</dbReference>
<evidence type="ECO:0000313" key="2">
    <source>
        <dbReference type="EMBL" id="TVO77351.1"/>
    </source>
</evidence>
<name>A0A557SIV6_9RHOO</name>
<sequence length="147" mass="16706">MYLERIRLDRVFDVQLIQHGRGARLRTLFSFESGPTRQFGVSVEGQPAMADGMEIVAAMRRHGDWQSLVAFLNCRSLEFAGRSPRQEALLCAMLIALFLVSLLLRDGWGLTVLRLVSGIGVLMFGWSGFKAYRLRQTLRRFRTSVPD</sequence>
<keyword evidence="1" id="KW-0812">Transmembrane</keyword>
<evidence type="ECO:0000313" key="3">
    <source>
        <dbReference type="Proteomes" id="UP000318349"/>
    </source>
</evidence>
<accession>A0A557SIV6</accession>
<keyword evidence="1" id="KW-1133">Transmembrane helix</keyword>
<comment type="caution">
    <text evidence="2">The sequence shown here is derived from an EMBL/GenBank/DDBJ whole genome shotgun (WGS) entry which is preliminary data.</text>
</comment>
<dbReference type="Proteomes" id="UP000318349">
    <property type="component" value="Unassembled WGS sequence"/>
</dbReference>
<organism evidence="2 3">
    <name type="scientific">Denitromonas halophila</name>
    <dbReference type="NCBI Taxonomy" id="1629404"/>
    <lineage>
        <taxon>Bacteria</taxon>
        <taxon>Pseudomonadati</taxon>
        <taxon>Pseudomonadota</taxon>
        <taxon>Betaproteobacteria</taxon>
        <taxon>Rhodocyclales</taxon>
        <taxon>Zoogloeaceae</taxon>
        <taxon>Denitromonas</taxon>
    </lineage>
</organism>
<keyword evidence="1" id="KW-0472">Membrane</keyword>
<proteinExistence type="predicted"/>
<protein>
    <submittedName>
        <fullName evidence="2">Uncharacterized protein</fullName>
    </submittedName>
</protein>
<dbReference type="AlphaFoldDB" id="A0A557SIV6"/>
<feature type="transmembrane region" description="Helical" evidence="1">
    <location>
        <begin position="111"/>
        <end position="132"/>
    </location>
</feature>
<feature type="transmembrane region" description="Helical" evidence="1">
    <location>
        <begin position="88"/>
        <end position="105"/>
    </location>
</feature>